<dbReference type="EMBL" id="VVIQ01000003">
    <property type="protein sequence ID" value="MUL27531.1"/>
    <property type="molecule type" value="Genomic_DNA"/>
</dbReference>
<organism evidence="1 2">
    <name type="scientific">Prevotella vespertina</name>
    <dbReference type="NCBI Taxonomy" id="2608404"/>
    <lineage>
        <taxon>Bacteria</taxon>
        <taxon>Pseudomonadati</taxon>
        <taxon>Bacteroidota</taxon>
        <taxon>Bacteroidia</taxon>
        <taxon>Bacteroidales</taxon>
        <taxon>Prevotellaceae</taxon>
        <taxon>Prevotella</taxon>
    </lineage>
</organism>
<comment type="caution">
    <text evidence="1">The sequence shown here is derived from an EMBL/GenBank/DDBJ whole genome shotgun (WGS) entry which is preliminary data.</text>
</comment>
<reference evidence="1 2" key="1">
    <citation type="submission" date="2019-09" db="EMBL/GenBank/DDBJ databases">
        <title>Prevotella A2879 sp. nov., isolated from an abscess of a patient.</title>
        <authorList>
            <person name="Buhl M."/>
            <person name="Oberhettinger P."/>
        </authorList>
    </citation>
    <scope>NUCLEOTIDE SEQUENCE [LARGE SCALE GENOMIC DNA]</scope>
    <source>
        <strain evidence="1 2">A2879</strain>
    </source>
</reference>
<dbReference type="RefSeq" id="WP_155715575.1">
    <property type="nucleotide sequence ID" value="NZ_VVIQ01000003.1"/>
</dbReference>
<sequence length="69" mass="7624">MRVTKQLISTTNAYALYNKGVSRVVVPVACNANKSIEVLKKENKEKMLNYLVVPNNCVLSLSLSLSIVL</sequence>
<accession>A0A7C9HLX7</accession>
<proteinExistence type="predicted"/>
<protein>
    <submittedName>
        <fullName evidence="1">Uncharacterized protein</fullName>
    </submittedName>
</protein>
<dbReference type="AlphaFoldDB" id="A0A7C9HLX7"/>
<evidence type="ECO:0000313" key="2">
    <source>
        <dbReference type="Proteomes" id="UP000482295"/>
    </source>
</evidence>
<dbReference type="Proteomes" id="UP000482295">
    <property type="component" value="Unassembled WGS sequence"/>
</dbReference>
<evidence type="ECO:0000313" key="1">
    <source>
        <dbReference type="EMBL" id="MUL27531.1"/>
    </source>
</evidence>
<name>A0A7C9HLX7_9BACT</name>
<gene>
    <name evidence="1" type="ORF">F0475_04255</name>
</gene>
<keyword evidence="2" id="KW-1185">Reference proteome</keyword>